<dbReference type="eggNOG" id="KOG2436">
    <property type="taxonomic scope" value="Eukaryota"/>
</dbReference>
<protein>
    <recommendedName>
        <fullName evidence="6 13">Amino-acid acetyltransferase, mitochondrial</fullName>
        <ecNumber evidence="5 13">2.3.1.1</ecNumber>
    </recommendedName>
    <alternativeName>
        <fullName evidence="13">Glutamate N-acetyltransferase</fullName>
    </alternativeName>
    <alternativeName>
        <fullName evidence="13">N-acetylglutamate synthase</fullName>
    </alternativeName>
</protein>
<gene>
    <name evidence="15" type="ORF">SPAPADRAFT_132397</name>
</gene>
<evidence type="ECO:0000256" key="2">
    <source>
        <dbReference type="ARBA" id="ARBA00004173"/>
    </source>
</evidence>
<reference evidence="15 16" key="1">
    <citation type="journal article" date="2011" name="Proc. Natl. Acad. Sci. U.S.A.">
        <title>Comparative genomics of xylose-fermenting fungi for enhanced biofuel production.</title>
        <authorList>
            <person name="Wohlbach D.J."/>
            <person name="Kuo A."/>
            <person name="Sato T.K."/>
            <person name="Potts K.M."/>
            <person name="Salamov A.A."/>
            <person name="LaButti K.M."/>
            <person name="Sun H."/>
            <person name="Clum A."/>
            <person name="Pangilinan J.L."/>
            <person name="Lindquist E.A."/>
            <person name="Lucas S."/>
            <person name="Lapidus A."/>
            <person name="Jin M."/>
            <person name="Gunawan C."/>
            <person name="Balan V."/>
            <person name="Dale B.E."/>
            <person name="Jeffries T.W."/>
            <person name="Zinkel R."/>
            <person name="Barry K.W."/>
            <person name="Grigoriev I.V."/>
            <person name="Gasch A.P."/>
        </authorList>
    </citation>
    <scope>NUCLEOTIDE SEQUENCE [LARGE SCALE GENOMIC DNA]</scope>
    <source>
        <strain evidence="16">NRRL Y-27907 / 11-Y1</strain>
    </source>
</reference>
<dbReference type="EMBL" id="GL996499">
    <property type="protein sequence ID" value="EGW35078.1"/>
    <property type="molecule type" value="Genomic_DNA"/>
</dbReference>
<dbReference type="InterPro" id="IPR011190">
    <property type="entry name" value="GlcNAc_Synth_fun"/>
</dbReference>
<keyword evidence="10 13" id="KW-0496">Mitochondrion</keyword>
<dbReference type="PROSITE" id="PS51731">
    <property type="entry name" value="GNAT_NAGS"/>
    <property type="match status" value="1"/>
</dbReference>
<name>G3AFT9_SPAPN</name>
<dbReference type="PIRSF" id="PIRSF007892">
    <property type="entry name" value="NAGS_fungal"/>
    <property type="match status" value="1"/>
</dbReference>
<evidence type="ECO:0000256" key="3">
    <source>
        <dbReference type="ARBA" id="ARBA00004925"/>
    </source>
</evidence>
<dbReference type="InParanoid" id="G3AFT9"/>
<evidence type="ECO:0000259" key="14">
    <source>
        <dbReference type="PROSITE" id="PS51731"/>
    </source>
</evidence>
<evidence type="ECO:0000256" key="11">
    <source>
        <dbReference type="ARBA" id="ARBA00023315"/>
    </source>
</evidence>
<evidence type="ECO:0000256" key="9">
    <source>
        <dbReference type="ARBA" id="ARBA00022946"/>
    </source>
</evidence>
<dbReference type="GO" id="GO:0006592">
    <property type="term" value="P:ornithine biosynthetic process"/>
    <property type="evidence" value="ECO:0007669"/>
    <property type="project" value="TreeGrafter"/>
</dbReference>
<comment type="catalytic activity">
    <reaction evidence="12 13">
        <text>L-glutamate + acetyl-CoA = N-acetyl-L-glutamate + CoA + H(+)</text>
        <dbReference type="Rhea" id="RHEA:24292"/>
        <dbReference type="ChEBI" id="CHEBI:15378"/>
        <dbReference type="ChEBI" id="CHEBI:29985"/>
        <dbReference type="ChEBI" id="CHEBI:44337"/>
        <dbReference type="ChEBI" id="CHEBI:57287"/>
        <dbReference type="ChEBI" id="CHEBI:57288"/>
        <dbReference type="EC" id="2.3.1.1"/>
    </reaction>
</comment>
<evidence type="ECO:0000256" key="5">
    <source>
        <dbReference type="ARBA" id="ARBA00012697"/>
    </source>
</evidence>
<accession>G3AFT9</accession>
<organism evidence="16">
    <name type="scientific">Spathaspora passalidarum (strain NRRL Y-27907 / 11-Y1)</name>
    <dbReference type="NCBI Taxonomy" id="619300"/>
    <lineage>
        <taxon>Eukaryota</taxon>
        <taxon>Fungi</taxon>
        <taxon>Dikarya</taxon>
        <taxon>Ascomycota</taxon>
        <taxon>Saccharomycotina</taxon>
        <taxon>Pichiomycetes</taxon>
        <taxon>Debaryomycetaceae</taxon>
        <taxon>Spathaspora</taxon>
    </lineage>
</organism>
<feature type="domain" description="N-acetyltransferase" evidence="14">
    <location>
        <begin position="402"/>
        <end position="559"/>
    </location>
</feature>
<dbReference type="KEGG" id="spaa:SPAPADRAFT_132397"/>
<comment type="similarity">
    <text evidence="4 13">Belongs to the acetyltransferase family.</text>
</comment>
<evidence type="ECO:0000256" key="4">
    <source>
        <dbReference type="ARBA" id="ARBA00008694"/>
    </source>
</evidence>
<keyword evidence="11 13" id="KW-0012">Acyltransferase</keyword>
<evidence type="ECO:0000256" key="8">
    <source>
        <dbReference type="ARBA" id="ARBA00022679"/>
    </source>
</evidence>
<keyword evidence="7 13" id="KW-0028">Amino-acid biosynthesis</keyword>
<evidence type="ECO:0000313" key="15">
    <source>
        <dbReference type="EMBL" id="EGW35078.1"/>
    </source>
</evidence>
<dbReference type="RefSeq" id="XP_007372490.1">
    <property type="nucleotide sequence ID" value="XM_007372428.1"/>
</dbReference>
<dbReference type="OrthoDB" id="5585968at2759"/>
<evidence type="ECO:0000256" key="10">
    <source>
        <dbReference type="ARBA" id="ARBA00023128"/>
    </source>
</evidence>
<dbReference type="PANTHER" id="PTHR23342:SF4">
    <property type="entry name" value="AMINO-ACID ACETYLTRANSFERASE, MITOCHONDRIAL"/>
    <property type="match status" value="1"/>
</dbReference>
<comment type="pathway">
    <text evidence="3 13">Amino-acid biosynthesis; L-arginine biosynthesis; N(2)-acetyl-L-ornithine from L-glutamate: step 1/4.</text>
</comment>
<evidence type="ECO:0000256" key="13">
    <source>
        <dbReference type="PIRNR" id="PIRNR007892"/>
    </source>
</evidence>
<evidence type="ECO:0000256" key="7">
    <source>
        <dbReference type="ARBA" id="ARBA00022605"/>
    </source>
</evidence>
<dbReference type="Pfam" id="PF04768">
    <property type="entry name" value="NAT"/>
    <property type="match status" value="1"/>
</dbReference>
<comment type="function">
    <text evidence="1 13">N-acetylglutamate synthase involved in arginine biosynthesis.</text>
</comment>
<evidence type="ECO:0000256" key="1">
    <source>
        <dbReference type="ARBA" id="ARBA00002294"/>
    </source>
</evidence>
<dbReference type="PANTHER" id="PTHR23342">
    <property type="entry name" value="N-ACETYLGLUTAMATE SYNTHASE"/>
    <property type="match status" value="1"/>
</dbReference>
<comment type="subcellular location">
    <subcellularLocation>
        <location evidence="2 13">Mitochondrion</location>
    </subcellularLocation>
</comment>
<keyword evidence="16" id="KW-1185">Reference proteome</keyword>
<keyword evidence="9" id="KW-0809">Transit peptide</keyword>
<dbReference type="GeneID" id="18869655"/>
<keyword evidence="8 13" id="KW-0808">Transferase</keyword>
<dbReference type="GO" id="GO:0004042">
    <property type="term" value="F:L-glutamate N-acetyltransferase activity"/>
    <property type="evidence" value="ECO:0007669"/>
    <property type="project" value="InterPro"/>
</dbReference>
<dbReference type="Gene3D" id="3.40.630.30">
    <property type="match status" value="1"/>
</dbReference>
<dbReference type="Proteomes" id="UP000000709">
    <property type="component" value="Unassembled WGS sequence"/>
</dbReference>
<proteinExistence type="inferred from homology"/>
<dbReference type="AlphaFoldDB" id="G3AFT9"/>
<sequence length="581" mass="66968">MSKWQQFQRQFVSNLEKQKSTTDAKRNLILSILKSTTTKREARNYLNKYQSQFDFSGLDFNKSIKTINDEQSLTKRDTQRGLFITRYLNNQNPFVNIYDKEDVKQKKVPLRIAIFQIKYPKVTYQQWKGIAETFKRLLTLGISPIILLDYDHFLTDSFKLNEQYMIEAASKLLTYFGRPEEESELKAIVLRSLFTNRNGKLSIDSLESVLIPMYQGLVPIIQPIAYESQSAMQEFISTDQLLYSLSSALVEKSTSDILTIEKIVMIDPMGGIPSIERNQSSHVFINLCQEYSDILSELYIGHIEPKVRDFHVSNLDSMNTVLSYINDRTGNDETTGIITTPEIMSVNHDELNPIIYNVLTDRPIISSSLPSTNTRTPQLSTTIIKKGVRVDIYDQDNYPDKFTLQNLFRDNLIDKDRLIELMNDSFGKPLDSETYINRINENLATLVIVGDYDGAAIITWEYSQGEKIAYLDKFAIAKKNQGLPGLADIIFKIILSSHPVELIWRSRKVNPVNKWYWERCCGCMSSPESQWKIFYTGEIFDKKIDKRKRSVHGLDISKKLQQYSEICEGIPPSFVSVPRVN</sequence>
<dbReference type="InterPro" id="IPR006855">
    <property type="entry name" value="Vertebrate-like_GNAT_dom"/>
</dbReference>
<evidence type="ECO:0000313" key="16">
    <source>
        <dbReference type="Proteomes" id="UP000000709"/>
    </source>
</evidence>
<dbReference type="UniPathway" id="UPA00068">
    <property type="reaction ID" value="UER00106"/>
</dbReference>
<dbReference type="STRING" id="619300.G3AFT9"/>
<evidence type="ECO:0000256" key="6">
    <source>
        <dbReference type="ARBA" id="ARBA00018802"/>
    </source>
</evidence>
<dbReference type="GO" id="GO:0005759">
    <property type="term" value="C:mitochondrial matrix"/>
    <property type="evidence" value="ECO:0007669"/>
    <property type="project" value="TreeGrafter"/>
</dbReference>
<dbReference type="OMA" id="NAMVRDC"/>
<evidence type="ECO:0000256" key="12">
    <source>
        <dbReference type="ARBA" id="ARBA00048372"/>
    </source>
</evidence>
<dbReference type="GO" id="GO:0006526">
    <property type="term" value="P:L-arginine biosynthetic process"/>
    <property type="evidence" value="ECO:0007669"/>
    <property type="project" value="UniProtKB-UniPathway"/>
</dbReference>
<dbReference type="EC" id="2.3.1.1" evidence="5 13"/>
<dbReference type="FunCoup" id="G3AFT9">
    <property type="interactions" value="108"/>
</dbReference>
<dbReference type="HOGENOM" id="CLU_013088_0_0_1"/>